<evidence type="ECO:0000313" key="1">
    <source>
        <dbReference type="EMBL" id="KAF3534924.1"/>
    </source>
</evidence>
<evidence type="ECO:0008006" key="3">
    <source>
        <dbReference type="Google" id="ProtNLM"/>
    </source>
</evidence>
<organism evidence="1 2">
    <name type="scientific">Brassica cretica</name>
    <name type="common">Mustard</name>
    <dbReference type="NCBI Taxonomy" id="69181"/>
    <lineage>
        <taxon>Eukaryota</taxon>
        <taxon>Viridiplantae</taxon>
        <taxon>Streptophyta</taxon>
        <taxon>Embryophyta</taxon>
        <taxon>Tracheophyta</taxon>
        <taxon>Spermatophyta</taxon>
        <taxon>Magnoliopsida</taxon>
        <taxon>eudicotyledons</taxon>
        <taxon>Gunneridae</taxon>
        <taxon>Pentapetalae</taxon>
        <taxon>rosids</taxon>
        <taxon>malvids</taxon>
        <taxon>Brassicales</taxon>
        <taxon>Brassicaceae</taxon>
        <taxon>Brassiceae</taxon>
        <taxon>Brassica</taxon>
    </lineage>
</organism>
<comment type="caution">
    <text evidence="1">The sequence shown here is derived from an EMBL/GenBank/DDBJ whole genome shotgun (WGS) entry which is preliminary data.</text>
</comment>
<proteinExistence type="predicted"/>
<keyword evidence="2" id="KW-1185">Reference proteome</keyword>
<sequence length="100" mass="10771">MMDNGELFLSLSVLSSTKRRFLSLSLSLCLGDLVDETAFPFSPSPLSSSTSLLVSLVDDGQRRALSLSVGALLDEKVIPLSLSVSVISSTKRRFLALPLR</sequence>
<dbReference type="Proteomes" id="UP000266723">
    <property type="component" value="Unassembled WGS sequence"/>
</dbReference>
<name>A0ABQ7BQC3_BRACR</name>
<evidence type="ECO:0000313" key="2">
    <source>
        <dbReference type="Proteomes" id="UP000266723"/>
    </source>
</evidence>
<protein>
    <recommendedName>
        <fullName evidence="3">Secreted protein</fullName>
    </recommendedName>
</protein>
<reference evidence="1 2" key="1">
    <citation type="journal article" date="2020" name="BMC Genomics">
        <title>Intraspecific diversification of the crop wild relative Brassica cretica Lam. using demographic model selection.</title>
        <authorList>
            <person name="Kioukis A."/>
            <person name="Michalopoulou V.A."/>
            <person name="Briers L."/>
            <person name="Pirintsos S."/>
            <person name="Studholme D.J."/>
            <person name="Pavlidis P."/>
            <person name="Sarris P.F."/>
        </authorList>
    </citation>
    <scope>NUCLEOTIDE SEQUENCE [LARGE SCALE GENOMIC DNA]</scope>
    <source>
        <strain evidence="2">cv. PFS-1207/04</strain>
    </source>
</reference>
<accession>A0ABQ7BQC3</accession>
<dbReference type="EMBL" id="QGKV02001507">
    <property type="protein sequence ID" value="KAF3534924.1"/>
    <property type="molecule type" value="Genomic_DNA"/>
</dbReference>
<gene>
    <name evidence="1" type="ORF">DY000_02041946</name>
</gene>